<dbReference type="AlphaFoldDB" id="A0AAD5WZW2"/>
<feature type="compositionally biased region" description="Basic and acidic residues" evidence="2">
    <location>
        <begin position="474"/>
        <end position="484"/>
    </location>
</feature>
<comment type="caution">
    <text evidence="4">The sequence shown here is derived from an EMBL/GenBank/DDBJ whole genome shotgun (WGS) entry which is preliminary data.</text>
</comment>
<proteinExistence type="predicted"/>
<gene>
    <name evidence="4" type="ORF">HK097_003748</name>
</gene>
<sequence length="555" mass="58647">MATLIPPSFQQAVPAMDSAYARDDSVLYGSSSAPYQRRPSLPHNFQYTPPASGSLQPPQTIMTSQTPMMAQPIFYHTPPTPNSTSPMLQPYIPQRPVSPMLTDHTGKYMMRSPSLMPISPALTAVDPLGLSPVIPPAVEPSSVLDDPFSLDPSLAFGDGSGSVLSGSQGSGSMDLDLEDLASVLNLDPEWNLLDGEGGLEGGAPATTNATSGRGIFDTEPPKATPAGPTQGYYTQPPSVYGPYASSPTFNAANGQIPASSPPRLMHPTTTAQNTTQLVIPYGNIPMQVCTCPDPRYVNDSCEECRPPSQGMMLRGAPVLGVSPTVIPNDGRDYAVEDGWMLDRSVTTAPPSAYTTTTTIIKPEQQQHTTLAVPGQVPSVVVYPPTGSRATSPLPNAMLPTTVIAPAMQYVNVPMQTVSAPYPSSIPYVSAPMSIYQPPAPANSIPMAGSSSSVSSKDASNSPPSSSTSTSTKSVGERKEKDGKGGDGVGANKAKGPQQQQDEAQHSFRCACGKGFPKLSSLKTHARLHGRERNFICDICKKVCTCLRPILKLFKQ</sequence>
<keyword evidence="5" id="KW-1185">Reference proteome</keyword>
<dbReference type="PROSITE" id="PS50157">
    <property type="entry name" value="ZINC_FINGER_C2H2_2"/>
    <property type="match status" value="1"/>
</dbReference>
<evidence type="ECO:0000259" key="3">
    <source>
        <dbReference type="PROSITE" id="PS50157"/>
    </source>
</evidence>
<dbReference type="GO" id="GO:0008270">
    <property type="term" value="F:zinc ion binding"/>
    <property type="evidence" value="ECO:0007669"/>
    <property type="project" value="UniProtKB-KW"/>
</dbReference>
<feature type="compositionally biased region" description="Low complexity" evidence="2">
    <location>
        <begin position="449"/>
        <end position="473"/>
    </location>
</feature>
<protein>
    <recommendedName>
        <fullName evidence="3">C2H2-type domain-containing protein</fullName>
    </recommendedName>
</protein>
<feature type="region of interest" description="Disordered" evidence="2">
    <location>
        <begin position="444"/>
        <end position="505"/>
    </location>
</feature>
<dbReference type="EMBL" id="JADGJD010001906">
    <property type="protein sequence ID" value="KAJ3036737.1"/>
    <property type="molecule type" value="Genomic_DNA"/>
</dbReference>
<dbReference type="InterPro" id="IPR013087">
    <property type="entry name" value="Znf_C2H2_type"/>
</dbReference>
<feature type="domain" description="C2H2-type" evidence="3">
    <location>
        <begin position="507"/>
        <end position="533"/>
    </location>
</feature>
<name>A0AAD5WZW2_9FUNG</name>
<evidence type="ECO:0000313" key="4">
    <source>
        <dbReference type="EMBL" id="KAJ3036737.1"/>
    </source>
</evidence>
<reference evidence="4" key="1">
    <citation type="submission" date="2020-05" db="EMBL/GenBank/DDBJ databases">
        <title>Phylogenomic resolution of chytrid fungi.</title>
        <authorList>
            <person name="Stajich J.E."/>
            <person name="Amses K."/>
            <person name="Simmons R."/>
            <person name="Seto K."/>
            <person name="Myers J."/>
            <person name="Bonds A."/>
            <person name="Quandt C.A."/>
            <person name="Barry K."/>
            <person name="Liu P."/>
            <person name="Grigoriev I."/>
            <person name="Longcore J.E."/>
            <person name="James T.Y."/>
        </authorList>
    </citation>
    <scope>NUCLEOTIDE SEQUENCE</scope>
    <source>
        <strain evidence="4">JEL0318</strain>
    </source>
</reference>
<dbReference type="Proteomes" id="UP001212841">
    <property type="component" value="Unassembled WGS sequence"/>
</dbReference>
<evidence type="ECO:0000313" key="5">
    <source>
        <dbReference type="Proteomes" id="UP001212841"/>
    </source>
</evidence>
<keyword evidence="1" id="KW-0479">Metal-binding</keyword>
<accession>A0AAD5WZW2</accession>
<dbReference type="Gene3D" id="3.30.160.60">
    <property type="entry name" value="Classic Zinc Finger"/>
    <property type="match status" value="1"/>
</dbReference>
<organism evidence="4 5">
    <name type="scientific">Rhizophlyctis rosea</name>
    <dbReference type="NCBI Taxonomy" id="64517"/>
    <lineage>
        <taxon>Eukaryota</taxon>
        <taxon>Fungi</taxon>
        <taxon>Fungi incertae sedis</taxon>
        <taxon>Chytridiomycota</taxon>
        <taxon>Chytridiomycota incertae sedis</taxon>
        <taxon>Chytridiomycetes</taxon>
        <taxon>Rhizophlyctidales</taxon>
        <taxon>Rhizophlyctidaceae</taxon>
        <taxon>Rhizophlyctis</taxon>
    </lineage>
</organism>
<evidence type="ECO:0000256" key="2">
    <source>
        <dbReference type="SAM" id="MobiDB-lite"/>
    </source>
</evidence>
<dbReference type="SUPFAM" id="SSF57667">
    <property type="entry name" value="beta-beta-alpha zinc fingers"/>
    <property type="match status" value="1"/>
</dbReference>
<evidence type="ECO:0000256" key="1">
    <source>
        <dbReference type="PROSITE-ProRule" id="PRU00042"/>
    </source>
</evidence>
<keyword evidence="1" id="KW-0862">Zinc</keyword>
<dbReference type="InterPro" id="IPR036236">
    <property type="entry name" value="Znf_C2H2_sf"/>
</dbReference>
<keyword evidence="1" id="KW-0863">Zinc-finger</keyword>